<evidence type="ECO:0000313" key="2">
    <source>
        <dbReference type="Proteomes" id="UP001241377"/>
    </source>
</evidence>
<evidence type="ECO:0000313" key="1">
    <source>
        <dbReference type="EMBL" id="KAJ9094849.1"/>
    </source>
</evidence>
<organism evidence="1 2">
    <name type="scientific">Naganishia cerealis</name>
    <dbReference type="NCBI Taxonomy" id="610337"/>
    <lineage>
        <taxon>Eukaryota</taxon>
        <taxon>Fungi</taxon>
        <taxon>Dikarya</taxon>
        <taxon>Basidiomycota</taxon>
        <taxon>Agaricomycotina</taxon>
        <taxon>Tremellomycetes</taxon>
        <taxon>Filobasidiales</taxon>
        <taxon>Filobasidiaceae</taxon>
        <taxon>Naganishia</taxon>
    </lineage>
</organism>
<name>A0ACC2V6Q3_9TREE</name>
<sequence>MSVPTSTHLVESAVVKGHFSDVWTLIKLPRFAEWWSALDKSEVVKGVSDEAEVFRFTFKDGTVQEVKQEEHSSLDHYITFSIISSQPALSYSSVLSTIRCYPITSGEFEGSTYVTFSGSFAGDADAGVIEDGRFKRRDALKDLAAFVAKKA</sequence>
<dbReference type="EMBL" id="JASBWR010000107">
    <property type="protein sequence ID" value="KAJ9094849.1"/>
    <property type="molecule type" value="Genomic_DNA"/>
</dbReference>
<dbReference type="Proteomes" id="UP001241377">
    <property type="component" value="Unassembled WGS sequence"/>
</dbReference>
<keyword evidence="2" id="KW-1185">Reference proteome</keyword>
<proteinExistence type="predicted"/>
<gene>
    <name evidence="1" type="ORF">QFC19_007778</name>
</gene>
<comment type="caution">
    <text evidence="1">The sequence shown here is derived from an EMBL/GenBank/DDBJ whole genome shotgun (WGS) entry which is preliminary data.</text>
</comment>
<protein>
    <submittedName>
        <fullName evidence="1">Uncharacterized protein</fullName>
    </submittedName>
</protein>
<accession>A0ACC2V6Q3</accession>
<reference evidence="1" key="1">
    <citation type="submission" date="2023-04" db="EMBL/GenBank/DDBJ databases">
        <title>Draft Genome sequencing of Naganishia species isolated from polar environments using Oxford Nanopore Technology.</title>
        <authorList>
            <person name="Leo P."/>
            <person name="Venkateswaran K."/>
        </authorList>
    </citation>
    <scope>NUCLEOTIDE SEQUENCE</scope>
    <source>
        <strain evidence="1">MNA-CCFEE 5261</strain>
    </source>
</reference>